<dbReference type="Pfam" id="PF00691">
    <property type="entry name" value="OmpA"/>
    <property type="match status" value="1"/>
</dbReference>
<sequence length="458" mass="49396">MNYSTIKKTAVAASLVAALGFADVAQAQTVFGGRSQYRTWSIGVQGGITTPNALVGGSNNFGQKVGYFQNKVGEYYGLTVRKQFSHLFGLELEGNRGKIKTFNKNNAVESTKWLAGGAKSAETEVNWAASLNGVFQLGTIDFLRRENSVNFYAKVGLGVMASNPVQYANNDFTGAEYSNKGKWGEEIFGDREKVGDRDFKLSAYVPVGVGAKFKLSEVVALNLGYTMNFTDDNLLFGPGRSDVKGKFSNVYGGLEFTLGSRDKQNLTFANPVATMYDELKDPSLRNEVEALKQRVSTLEGTVNALNTDSDGDGVSDKFDKEPNSPAGAVVDGSGRQIKFPEPVANEFTSSNGYVAPIQFEFDSSVLKTQSYATLDKVAKEVRDNNSSVTLDGYASAEGSEAYNVSLSKDRANAVKQYLVNAGVASSKITANGYGEANPVASNATEEGRVQNRRVEIKK</sequence>
<feature type="region of interest" description="Disordered" evidence="10">
    <location>
        <begin position="308"/>
        <end position="327"/>
    </location>
</feature>
<dbReference type="InterPro" id="IPR050330">
    <property type="entry name" value="Bact_OuterMem_StrucFunc"/>
</dbReference>
<keyword evidence="3" id="KW-1134">Transmembrane beta strand</keyword>
<feature type="domain" description="OmpA-like" evidence="12">
    <location>
        <begin position="346"/>
        <end position="458"/>
    </location>
</feature>
<name>A0ABW5Z035_9SPHI</name>
<evidence type="ECO:0000256" key="9">
    <source>
        <dbReference type="PROSITE-ProRule" id="PRU00473"/>
    </source>
</evidence>
<evidence type="ECO:0000256" key="11">
    <source>
        <dbReference type="SAM" id="SignalP"/>
    </source>
</evidence>
<evidence type="ECO:0000256" key="6">
    <source>
        <dbReference type="ARBA" id="ARBA00023114"/>
    </source>
</evidence>
<dbReference type="PRINTS" id="PR01021">
    <property type="entry name" value="OMPADOMAIN"/>
</dbReference>
<dbReference type="InterPro" id="IPR006665">
    <property type="entry name" value="OmpA-like"/>
</dbReference>
<dbReference type="EMBL" id="JBHUPE010000007">
    <property type="protein sequence ID" value="MFD2906058.1"/>
    <property type="molecule type" value="Genomic_DNA"/>
</dbReference>
<dbReference type="Gene3D" id="3.30.1330.60">
    <property type="entry name" value="OmpA-like domain"/>
    <property type="match status" value="1"/>
</dbReference>
<feature type="chain" id="PRO_5045222734" evidence="11">
    <location>
        <begin position="28"/>
        <end position="458"/>
    </location>
</feature>
<dbReference type="InterPro" id="IPR028974">
    <property type="entry name" value="TSP_type-3_rpt"/>
</dbReference>
<evidence type="ECO:0000256" key="10">
    <source>
        <dbReference type="SAM" id="MobiDB-lite"/>
    </source>
</evidence>
<dbReference type="PANTHER" id="PTHR30329:SF21">
    <property type="entry name" value="LIPOPROTEIN YIAD-RELATED"/>
    <property type="match status" value="1"/>
</dbReference>
<keyword evidence="4" id="KW-0812">Transmembrane</keyword>
<evidence type="ECO:0000256" key="2">
    <source>
        <dbReference type="ARBA" id="ARBA00022448"/>
    </source>
</evidence>
<dbReference type="InterPro" id="IPR006664">
    <property type="entry name" value="OMP_bac"/>
</dbReference>
<keyword evidence="2" id="KW-0813">Transport</keyword>
<accession>A0ABW5Z035</accession>
<dbReference type="SUPFAM" id="SSF56925">
    <property type="entry name" value="OMPA-like"/>
    <property type="match status" value="1"/>
</dbReference>
<feature type="signal peptide" evidence="11">
    <location>
        <begin position="1"/>
        <end position="27"/>
    </location>
</feature>
<organism evidence="13 14">
    <name type="scientific">Sphingobacterium anhuiense</name>
    <dbReference type="NCBI Taxonomy" id="493780"/>
    <lineage>
        <taxon>Bacteria</taxon>
        <taxon>Pseudomonadati</taxon>
        <taxon>Bacteroidota</taxon>
        <taxon>Sphingobacteriia</taxon>
        <taxon>Sphingobacteriales</taxon>
        <taxon>Sphingobacteriaceae</taxon>
        <taxon>Sphingobacterium</taxon>
    </lineage>
</organism>
<gene>
    <name evidence="13" type="ORF">ACFS6I_19165</name>
</gene>
<dbReference type="InterPro" id="IPR011250">
    <property type="entry name" value="OMP/PagP_B-barrel"/>
</dbReference>
<dbReference type="RefSeq" id="WP_380923048.1">
    <property type="nucleotide sequence ID" value="NZ_JBHUPE010000007.1"/>
</dbReference>
<evidence type="ECO:0000256" key="1">
    <source>
        <dbReference type="ARBA" id="ARBA00004571"/>
    </source>
</evidence>
<dbReference type="Gene3D" id="2.40.160.20">
    <property type="match status" value="1"/>
</dbReference>
<evidence type="ECO:0000256" key="4">
    <source>
        <dbReference type="ARBA" id="ARBA00022692"/>
    </source>
</evidence>
<dbReference type="Proteomes" id="UP001597509">
    <property type="component" value="Unassembled WGS sequence"/>
</dbReference>
<evidence type="ECO:0000256" key="3">
    <source>
        <dbReference type="ARBA" id="ARBA00022452"/>
    </source>
</evidence>
<evidence type="ECO:0000256" key="5">
    <source>
        <dbReference type="ARBA" id="ARBA00023065"/>
    </source>
</evidence>
<dbReference type="CDD" id="cd07185">
    <property type="entry name" value="OmpA_C-like"/>
    <property type="match status" value="1"/>
</dbReference>
<keyword evidence="6" id="KW-0626">Porin</keyword>
<keyword evidence="14" id="KW-1185">Reference proteome</keyword>
<dbReference type="InterPro" id="IPR036737">
    <property type="entry name" value="OmpA-like_sf"/>
</dbReference>
<dbReference type="SUPFAM" id="SSF103088">
    <property type="entry name" value="OmpA-like"/>
    <property type="match status" value="1"/>
</dbReference>
<reference evidence="14" key="1">
    <citation type="journal article" date="2019" name="Int. J. Syst. Evol. Microbiol.">
        <title>The Global Catalogue of Microorganisms (GCM) 10K type strain sequencing project: providing services to taxonomists for standard genome sequencing and annotation.</title>
        <authorList>
            <consortium name="The Broad Institute Genomics Platform"/>
            <consortium name="The Broad Institute Genome Sequencing Center for Infectious Disease"/>
            <person name="Wu L."/>
            <person name="Ma J."/>
        </authorList>
    </citation>
    <scope>NUCLEOTIDE SEQUENCE [LARGE SCALE GENOMIC DNA]</scope>
    <source>
        <strain evidence="14">KCTC 22209</strain>
    </source>
</reference>
<evidence type="ECO:0000256" key="8">
    <source>
        <dbReference type="ARBA" id="ARBA00023237"/>
    </source>
</evidence>
<evidence type="ECO:0000259" key="12">
    <source>
        <dbReference type="PROSITE" id="PS51123"/>
    </source>
</evidence>
<evidence type="ECO:0000313" key="14">
    <source>
        <dbReference type="Proteomes" id="UP001597509"/>
    </source>
</evidence>
<dbReference type="PANTHER" id="PTHR30329">
    <property type="entry name" value="STATOR ELEMENT OF FLAGELLAR MOTOR COMPLEX"/>
    <property type="match status" value="1"/>
</dbReference>
<dbReference type="SUPFAM" id="SSF103647">
    <property type="entry name" value="TSP type-3 repeat"/>
    <property type="match status" value="1"/>
</dbReference>
<evidence type="ECO:0000256" key="7">
    <source>
        <dbReference type="ARBA" id="ARBA00023136"/>
    </source>
</evidence>
<dbReference type="PROSITE" id="PS51123">
    <property type="entry name" value="OMPA_2"/>
    <property type="match status" value="1"/>
</dbReference>
<comment type="caution">
    <text evidence="13">The sequence shown here is derived from an EMBL/GenBank/DDBJ whole genome shotgun (WGS) entry which is preliminary data.</text>
</comment>
<keyword evidence="8" id="KW-0998">Cell outer membrane</keyword>
<keyword evidence="7 9" id="KW-0472">Membrane</keyword>
<keyword evidence="11" id="KW-0732">Signal</keyword>
<comment type="subcellular location">
    <subcellularLocation>
        <location evidence="1">Cell outer membrane</location>
        <topology evidence="1">Multi-pass membrane protein</topology>
    </subcellularLocation>
</comment>
<evidence type="ECO:0000313" key="13">
    <source>
        <dbReference type="EMBL" id="MFD2906058.1"/>
    </source>
</evidence>
<keyword evidence="5" id="KW-0406">Ion transport</keyword>
<dbReference type="PRINTS" id="PR01023">
    <property type="entry name" value="NAFLGMOTY"/>
</dbReference>
<protein>
    <submittedName>
        <fullName evidence="13">OmpA family protein</fullName>
    </submittedName>
</protein>
<proteinExistence type="predicted"/>